<dbReference type="PROSITE" id="PS50110">
    <property type="entry name" value="RESPONSE_REGULATORY"/>
    <property type="match status" value="1"/>
</dbReference>
<dbReference type="InterPro" id="IPR011006">
    <property type="entry name" value="CheY-like_superfamily"/>
</dbReference>
<keyword evidence="1 4" id="KW-0597">Phosphoprotein</keyword>
<evidence type="ECO:0000259" key="5">
    <source>
        <dbReference type="PROSITE" id="PS50110"/>
    </source>
</evidence>
<comment type="caution">
    <text evidence="6">The sequence shown here is derived from an EMBL/GenBank/DDBJ whole genome shotgun (WGS) entry which is preliminary data.</text>
</comment>
<feature type="domain" description="Response regulatory" evidence="5">
    <location>
        <begin position="6"/>
        <end position="119"/>
    </location>
</feature>
<dbReference type="EMBL" id="JAWDID010000031">
    <property type="protein sequence ID" value="MDU0341930.1"/>
    <property type="molecule type" value="Genomic_DNA"/>
</dbReference>
<evidence type="ECO:0000256" key="2">
    <source>
        <dbReference type="ARBA" id="ARBA00023015"/>
    </source>
</evidence>
<dbReference type="SUPFAM" id="SSF52172">
    <property type="entry name" value="CheY-like"/>
    <property type="match status" value="1"/>
</dbReference>
<dbReference type="SMART" id="SM00448">
    <property type="entry name" value="REC"/>
    <property type="match status" value="1"/>
</dbReference>
<evidence type="ECO:0000256" key="3">
    <source>
        <dbReference type="ARBA" id="ARBA00023163"/>
    </source>
</evidence>
<evidence type="ECO:0000256" key="1">
    <source>
        <dbReference type="ARBA" id="ARBA00022553"/>
    </source>
</evidence>
<organism evidence="6 7">
    <name type="scientific">Bosea rubneri</name>
    <dbReference type="NCBI Taxonomy" id="3075434"/>
    <lineage>
        <taxon>Bacteria</taxon>
        <taxon>Pseudomonadati</taxon>
        <taxon>Pseudomonadota</taxon>
        <taxon>Alphaproteobacteria</taxon>
        <taxon>Hyphomicrobiales</taxon>
        <taxon>Boseaceae</taxon>
        <taxon>Bosea</taxon>
    </lineage>
</organism>
<dbReference type="InterPro" id="IPR001789">
    <property type="entry name" value="Sig_transdc_resp-reg_receiver"/>
</dbReference>
<reference evidence="6 7" key="1">
    <citation type="submission" date="2023-09" db="EMBL/GenBank/DDBJ databases">
        <title>Whole genome shotgun sequencing (WGS) of Bosea sp. ZW T0_25, isolated from stored onions (Allium cepa).</title>
        <authorList>
            <person name="Stoll D.A."/>
            <person name="Huch M."/>
        </authorList>
    </citation>
    <scope>NUCLEOTIDE SEQUENCE [LARGE SCALE GENOMIC DNA]</scope>
    <source>
        <strain evidence="6 7">ZW T0_25</strain>
    </source>
</reference>
<name>A0ABU3SAV7_9HYPH</name>
<evidence type="ECO:0000313" key="7">
    <source>
        <dbReference type="Proteomes" id="UP001254257"/>
    </source>
</evidence>
<dbReference type="PANTHER" id="PTHR44591:SF3">
    <property type="entry name" value="RESPONSE REGULATORY DOMAIN-CONTAINING PROTEIN"/>
    <property type="match status" value="1"/>
</dbReference>
<proteinExistence type="predicted"/>
<accession>A0ABU3SAV7</accession>
<protein>
    <submittedName>
        <fullName evidence="6">Response regulator</fullName>
    </submittedName>
</protein>
<evidence type="ECO:0000313" key="6">
    <source>
        <dbReference type="EMBL" id="MDU0341930.1"/>
    </source>
</evidence>
<dbReference type="PANTHER" id="PTHR44591">
    <property type="entry name" value="STRESS RESPONSE REGULATOR PROTEIN 1"/>
    <property type="match status" value="1"/>
</dbReference>
<dbReference type="Gene3D" id="3.40.50.2300">
    <property type="match status" value="1"/>
</dbReference>
<dbReference type="Proteomes" id="UP001254257">
    <property type="component" value="Unassembled WGS sequence"/>
</dbReference>
<keyword evidence="2" id="KW-0805">Transcription regulation</keyword>
<dbReference type="InterPro" id="IPR050595">
    <property type="entry name" value="Bact_response_regulator"/>
</dbReference>
<dbReference type="Pfam" id="PF00072">
    <property type="entry name" value="Response_reg"/>
    <property type="match status" value="1"/>
</dbReference>
<sequence>MMSKLVVLIVEDEPLLRMDAADFIEDAGFEVVEATHADEAIDILKARDDIAIVFTDIEMPGSMDGMKLAHAVRSGWPPILLVVASGRVMPREGDLPENVRYLRKPYRPAEVIAAFRPAI</sequence>
<evidence type="ECO:0000256" key="4">
    <source>
        <dbReference type="PROSITE-ProRule" id="PRU00169"/>
    </source>
</evidence>
<keyword evidence="7" id="KW-1185">Reference proteome</keyword>
<keyword evidence="3" id="KW-0804">Transcription</keyword>
<gene>
    <name evidence="6" type="ORF">RKE40_18690</name>
</gene>
<dbReference type="RefSeq" id="WP_316019735.1">
    <property type="nucleotide sequence ID" value="NZ_JAWDID010000031.1"/>
</dbReference>
<feature type="modified residue" description="4-aspartylphosphate" evidence="4">
    <location>
        <position position="56"/>
    </location>
</feature>